<keyword evidence="7" id="KW-1185">Reference proteome</keyword>
<protein>
    <recommendedName>
        <fullName evidence="5">Terpene synthase metal-binding domain-containing protein</fullName>
    </recommendedName>
</protein>
<dbReference type="Pfam" id="PF03936">
    <property type="entry name" value="Terpene_synth_C"/>
    <property type="match status" value="1"/>
</dbReference>
<dbReference type="GO" id="GO:0000287">
    <property type="term" value="F:magnesium ion binding"/>
    <property type="evidence" value="ECO:0007669"/>
    <property type="project" value="InterPro"/>
</dbReference>
<dbReference type="AlphaFoldDB" id="A0AAD3TAI7"/>
<accession>A0AAD3TAI7</accession>
<dbReference type="SFLD" id="SFLDG01019">
    <property type="entry name" value="Terpene_Cyclase_Like_1_C_Termi"/>
    <property type="match status" value="1"/>
</dbReference>
<dbReference type="InterPro" id="IPR034741">
    <property type="entry name" value="Terpene_cyclase-like_1_C"/>
</dbReference>
<evidence type="ECO:0000256" key="2">
    <source>
        <dbReference type="ARBA" id="ARBA00022723"/>
    </source>
</evidence>
<dbReference type="EMBL" id="BSYO01000028">
    <property type="protein sequence ID" value="GMH24947.1"/>
    <property type="molecule type" value="Genomic_DNA"/>
</dbReference>
<dbReference type="FunFam" id="1.10.600.10:FF:000007">
    <property type="entry name" value="Isoprene synthase, chloroplastic"/>
    <property type="match status" value="1"/>
</dbReference>
<evidence type="ECO:0000313" key="6">
    <source>
        <dbReference type="EMBL" id="GMH24947.1"/>
    </source>
</evidence>
<evidence type="ECO:0000313" key="7">
    <source>
        <dbReference type="Proteomes" id="UP001279734"/>
    </source>
</evidence>
<evidence type="ECO:0000256" key="4">
    <source>
        <dbReference type="ARBA" id="ARBA00023239"/>
    </source>
</evidence>
<keyword evidence="2" id="KW-0479">Metal-binding</keyword>
<dbReference type="InterPro" id="IPR050148">
    <property type="entry name" value="Terpene_synthase-like"/>
</dbReference>
<gene>
    <name evidence="6" type="ORF">Nepgr_026790</name>
</gene>
<organism evidence="6 7">
    <name type="scientific">Nepenthes gracilis</name>
    <name type="common">Slender pitcher plant</name>
    <dbReference type="NCBI Taxonomy" id="150966"/>
    <lineage>
        <taxon>Eukaryota</taxon>
        <taxon>Viridiplantae</taxon>
        <taxon>Streptophyta</taxon>
        <taxon>Embryophyta</taxon>
        <taxon>Tracheophyta</taxon>
        <taxon>Spermatophyta</taxon>
        <taxon>Magnoliopsida</taxon>
        <taxon>eudicotyledons</taxon>
        <taxon>Gunneridae</taxon>
        <taxon>Pentapetalae</taxon>
        <taxon>Caryophyllales</taxon>
        <taxon>Nepenthaceae</taxon>
        <taxon>Nepenthes</taxon>
    </lineage>
</organism>
<dbReference type="GO" id="GO:0016114">
    <property type="term" value="P:terpenoid biosynthetic process"/>
    <property type="evidence" value="ECO:0007669"/>
    <property type="project" value="InterPro"/>
</dbReference>
<dbReference type="SFLD" id="SFLDS00005">
    <property type="entry name" value="Isoprenoid_Synthase_Type_I"/>
    <property type="match status" value="1"/>
</dbReference>
<dbReference type="PANTHER" id="PTHR31225:SF93">
    <property type="entry name" value="ALPHA-HUMULENE_(-)-(E)-BETA-CARYOPHYLLENE SYNTHASE"/>
    <property type="match status" value="1"/>
</dbReference>
<name>A0AAD3TAI7_NEPGR</name>
<feature type="domain" description="Terpene synthase metal-binding" evidence="5">
    <location>
        <begin position="37"/>
        <end position="271"/>
    </location>
</feature>
<reference evidence="6" key="1">
    <citation type="submission" date="2023-05" db="EMBL/GenBank/DDBJ databases">
        <title>Nepenthes gracilis genome sequencing.</title>
        <authorList>
            <person name="Fukushima K."/>
        </authorList>
    </citation>
    <scope>NUCLEOTIDE SEQUENCE</scope>
    <source>
        <strain evidence="6">SING2019-196</strain>
    </source>
</reference>
<evidence type="ECO:0000256" key="1">
    <source>
        <dbReference type="ARBA" id="ARBA00001946"/>
    </source>
</evidence>
<dbReference type="Proteomes" id="UP001279734">
    <property type="component" value="Unassembled WGS sequence"/>
</dbReference>
<evidence type="ECO:0000259" key="5">
    <source>
        <dbReference type="Pfam" id="PF03936"/>
    </source>
</evidence>
<evidence type="ECO:0000256" key="3">
    <source>
        <dbReference type="ARBA" id="ARBA00022842"/>
    </source>
</evidence>
<comment type="caution">
    <text evidence="6">The sequence shown here is derived from an EMBL/GenBank/DDBJ whole genome shotgun (WGS) entry which is preliminary data.</text>
</comment>
<keyword evidence="3" id="KW-0460">Magnesium</keyword>
<dbReference type="GO" id="GO:0010333">
    <property type="term" value="F:terpene synthase activity"/>
    <property type="evidence" value="ECO:0007669"/>
    <property type="project" value="InterPro"/>
</dbReference>
<sequence>MSDAHEEALLKFATLDFNIVQALHHNEIGQITQWWNELNTMKMSRFIKSRVVEYFFLVVMAYFEPDYSEARMLATKLTHLITSIDDAFDNYGTMKELELFMDAIERLDPDYIDMLPEYMKLIFNNLLNFLCEIEQRTKEQPYIIFHIKKELKRLVKGFLDEAKWSYEEHEPTVEEYMKVAIITVGGIVLPVICFTGMGVLATEEALQWVASLPRIVEAAATISRIMDDLSPSKVEELHSPTVVKCYIKQYGVSEMQAKSILKNEVKNAWKDINEEFIKGIGITIPKPILRCILNHARASYIFGKIGDVLENPDIAKTIMSSLFIDPIIV</sequence>
<keyword evidence="4" id="KW-0456">Lyase</keyword>
<dbReference type="InterPro" id="IPR008949">
    <property type="entry name" value="Isoprenoid_synthase_dom_sf"/>
</dbReference>
<proteinExistence type="predicted"/>
<dbReference type="PANTHER" id="PTHR31225">
    <property type="entry name" value="OS04G0344100 PROTEIN-RELATED"/>
    <property type="match status" value="1"/>
</dbReference>
<comment type="cofactor">
    <cofactor evidence="1">
        <name>Mg(2+)</name>
        <dbReference type="ChEBI" id="CHEBI:18420"/>
    </cofactor>
</comment>
<dbReference type="SUPFAM" id="SSF48576">
    <property type="entry name" value="Terpenoid synthases"/>
    <property type="match status" value="1"/>
</dbReference>
<dbReference type="InterPro" id="IPR005630">
    <property type="entry name" value="Terpene_synthase_metal-bd"/>
</dbReference>
<dbReference type="Gene3D" id="1.10.600.10">
    <property type="entry name" value="Farnesyl Diphosphate Synthase"/>
    <property type="match status" value="1"/>
</dbReference>